<comment type="subcellular location">
    <subcellularLocation>
        <location evidence="1">Membrane</location>
    </subcellularLocation>
</comment>
<feature type="domain" description="Fatty acid hydroxylase" evidence="6">
    <location>
        <begin position="239"/>
        <end position="368"/>
    </location>
</feature>
<feature type="transmembrane region" description="Helical" evidence="5">
    <location>
        <begin position="235"/>
        <end position="255"/>
    </location>
</feature>
<gene>
    <name evidence="7" type="ORF">FOL47_009166</name>
</gene>
<evidence type="ECO:0000256" key="3">
    <source>
        <dbReference type="ARBA" id="ARBA00022989"/>
    </source>
</evidence>
<evidence type="ECO:0000256" key="5">
    <source>
        <dbReference type="SAM" id="Phobius"/>
    </source>
</evidence>
<dbReference type="GO" id="GO:0005506">
    <property type="term" value="F:iron ion binding"/>
    <property type="evidence" value="ECO:0007669"/>
    <property type="project" value="InterPro"/>
</dbReference>
<evidence type="ECO:0000313" key="8">
    <source>
        <dbReference type="Proteomes" id="UP000591131"/>
    </source>
</evidence>
<name>A0A7J6MSC5_PERCH</name>
<feature type="transmembrane region" description="Helical" evidence="5">
    <location>
        <begin position="194"/>
        <end position="214"/>
    </location>
</feature>
<feature type="transmembrane region" description="Helical" evidence="5">
    <location>
        <begin position="300"/>
        <end position="322"/>
    </location>
</feature>
<feature type="transmembrane region" description="Helical" evidence="5">
    <location>
        <begin position="136"/>
        <end position="157"/>
    </location>
</feature>
<dbReference type="Pfam" id="PF04116">
    <property type="entry name" value="FA_hydroxylase"/>
    <property type="match status" value="1"/>
</dbReference>
<evidence type="ECO:0000256" key="4">
    <source>
        <dbReference type="ARBA" id="ARBA00023136"/>
    </source>
</evidence>
<keyword evidence="4 5" id="KW-0472">Membrane</keyword>
<dbReference type="GO" id="GO:0016020">
    <property type="term" value="C:membrane"/>
    <property type="evidence" value="ECO:0007669"/>
    <property type="project" value="UniProtKB-SubCell"/>
</dbReference>
<evidence type="ECO:0000256" key="1">
    <source>
        <dbReference type="ARBA" id="ARBA00004370"/>
    </source>
</evidence>
<evidence type="ECO:0000256" key="2">
    <source>
        <dbReference type="ARBA" id="ARBA00022692"/>
    </source>
</evidence>
<sequence length="399" mass="46527">MAKPLTATVPQHVEVESSSSTTVKAPSSHRSSRTFQSKVLETLRCVVPMMTFLMFLYYSPKWVRSFANWAGIKTLPDGTINYPWLEKFGTIFFFVMLCVTPMASPAVVAFALLFTMIPAEAYYDYFHTYLSEHSQLFTLLVVIPLIINTTCWLNGLVMETCSHYDLWPCKGHKIQSKRQIQWGTTEFHKLLKKVFINTWILVPFIALSTYPFQLHPEYGIYVDMDPDRRVSKLEMALHFVYYILVNEFIFFYGHWLFHASSWCYRHIHKVHHEFPFPNGLAALYCHPAELYIADFLPLGAGAFCINSSCSTLLLWCFFAVLATMTHHSGYRWPWTISIDHQPNFHDFHHEKFITNYGNLGFLDTIHGTDKLWREHQKELHRVRALKGKKAAELQNQFIE</sequence>
<dbReference type="InterPro" id="IPR050307">
    <property type="entry name" value="Sterol_Desaturase_Related"/>
</dbReference>
<reference evidence="7 8" key="1">
    <citation type="submission" date="2020-04" db="EMBL/GenBank/DDBJ databases">
        <title>Perkinsus chesapeaki whole genome sequence.</title>
        <authorList>
            <person name="Bogema D.R."/>
        </authorList>
    </citation>
    <scope>NUCLEOTIDE SEQUENCE [LARGE SCALE GENOMIC DNA]</scope>
    <source>
        <strain evidence="7">ATCC PRA-425</strain>
    </source>
</reference>
<dbReference type="AlphaFoldDB" id="A0A7J6MSC5"/>
<dbReference type="GO" id="GO:0016491">
    <property type="term" value="F:oxidoreductase activity"/>
    <property type="evidence" value="ECO:0007669"/>
    <property type="project" value="InterPro"/>
</dbReference>
<dbReference type="EMBL" id="JAAPAO010000062">
    <property type="protein sequence ID" value="KAF4674483.1"/>
    <property type="molecule type" value="Genomic_DNA"/>
</dbReference>
<dbReference type="OrthoDB" id="421628at2759"/>
<dbReference type="GO" id="GO:0008610">
    <property type="term" value="P:lipid biosynthetic process"/>
    <property type="evidence" value="ECO:0007669"/>
    <property type="project" value="InterPro"/>
</dbReference>
<protein>
    <submittedName>
        <fullName evidence="7">Chromosome 5 4</fullName>
    </submittedName>
</protein>
<evidence type="ECO:0000313" key="7">
    <source>
        <dbReference type="EMBL" id="KAF4674483.1"/>
    </source>
</evidence>
<dbReference type="PANTHER" id="PTHR11863">
    <property type="entry name" value="STEROL DESATURASE"/>
    <property type="match status" value="1"/>
</dbReference>
<feature type="transmembrane region" description="Helical" evidence="5">
    <location>
        <begin position="91"/>
        <end position="115"/>
    </location>
</feature>
<comment type="caution">
    <text evidence="7">The sequence shown here is derived from an EMBL/GenBank/DDBJ whole genome shotgun (WGS) entry which is preliminary data.</text>
</comment>
<keyword evidence="2 5" id="KW-0812">Transmembrane</keyword>
<proteinExistence type="predicted"/>
<organism evidence="7 8">
    <name type="scientific">Perkinsus chesapeaki</name>
    <name type="common">Clam parasite</name>
    <name type="synonym">Perkinsus andrewsi</name>
    <dbReference type="NCBI Taxonomy" id="330153"/>
    <lineage>
        <taxon>Eukaryota</taxon>
        <taxon>Sar</taxon>
        <taxon>Alveolata</taxon>
        <taxon>Perkinsozoa</taxon>
        <taxon>Perkinsea</taxon>
        <taxon>Perkinsida</taxon>
        <taxon>Perkinsidae</taxon>
        <taxon>Perkinsus</taxon>
    </lineage>
</organism>
<accession>A0A7J6MSC5</accession>
<dbReference type="Proteomes" id="UP000591131">
    <property type="component" value="Unassembled WGS sequence"/>
</dbReference>
<keyword evidence="3 5" id="KW-1133">Transmembrane helix</keyword>
<feature type="transmembrane region" description="Helical" evidence="5">
    <location>
        <begin position="39"/>
        <end position="58"/>
    </location>
</feature>
<dbReference type="InterPro" id="IPR006694">
    <property type="entry name" value="Fatty_acid_hydroxylase"/>
</dbReference>
<keyword evidence="8" id="KW-1185">Reference proteome</keyword>
<evidence type="ECO:0000259" key="6">
    <source>
        <dbReference type="Pfam" id="PF04116"/>
    </source>
</evidence>